<keyword evidence="1" id="KW-1133">Transmembrane helix</keyword>
<dbReference type="GeneID" id="56473583"/>
<feature type="transmembrane region" description="Helical" evidence="1">
    <location>
        <begin position="399"/>
        <end position="417"/>
    </location>
</feature>
<reference evidence="2 3" key="1">
    <citation type="submission" date="2016-10" db="EMBL/GenBank/DDBJ databases">
        <title>The whole genome sequencing and assembly of Bacillus simplex DSM 1321 strain.</title>
        <authorList>
            <person name="Park M.-K."/>
            <person name="Lee Y.-J."/>
            <person name="Yi H."/>
            <person name="Bahn Y.-S."/>
            <person name="Kim J.F."/>
            <person name="Lee D.-W."/>
        </authorList>
    </citation>
    <scope>NUCLEOTIDE SEQUENCE [LARGE SCALE GENOMIC DNA]</scope>
    <source>
        <strain evidence="2 3">DSM 1321</strain>
    </source>
</reference>
<evidence type="ECO:0000256" key="1">
    <source>
        <dbReference type="SAM" id="Phobius"/>
    </source>
</evidence>
<gene>
    <name evidence="2" type="ORF">BS1321_12565</name>
</gene>
<feature type="transmembrane region" description="Helical" evidence="1">
    <location>
        <begin position="7"/>
        <end position="25"/>
    </location>
</feature>
<dbReference type="OrthoDB" id="3803867at2"/>
<feature type="transmembrane region" description="Helical" evidence="1">
    <location>
        <begin position="246"/>
        <end position="268"/>
    </location>
</feature>
<protein>
    <recommendedName>
        <fullName evidence="4">Oligosaccharide repeat unit polymerase</fullName>
    </recommendedName>
</protein>
<feature type="transmembrane region" description="Helical" evidence="1">
    <location>
        <begin position="68"/>
        <end position="89"/>
    </location>
</feature>
<accession>A0A223EHE6</accession>
<feature type="transmembrane region" description="Helical" evidence="1">
    <location>
        <begin position="95"/>
        <end position="113"/>
    </location>
</feature>
<feature type="transmembrane region" description="Helical" evidence="1">
    <location>
        <begin position="349"/>
        <end position="368"/>
    </location>
</feature>
<proteinExistence type="predicted"/>
<sequence length="427" mass="48731">MKLIQLGLVGIYVWLLDISYVYFISPEYAYMGFIYRQHPSVVMIAISMFFIILPAIFIKKELDKPSELVFWILYFIVYIPVVWVPNYLFTLQPDFIYTNVLLFFCLLIIGNVNRLPAMKVNPPNVNLGLLKIIFVITLLNFFLYIFKVSGGISLKPPINSEDIYDKRMTFRTKLTPLAGYIIQWLAKVCNPLIVTIGLCKKKYIYVVIGLGLQYLLYTVNGLKSTLLSTGLLIIVFIAFRKKGRNFSILFCVSLCSLLGISIFLDFILDQAYLSNLFARRMIITPGLLTTYYVDFFSTHPKALLSYGIFEKFIDPVYDKSPPYIIGTEYFGRPEMAANANMFADAFANFGYIGFLVYTVILAAILWLYDSLTQNEKWQGVGIILFVVPAWCLADTALTTTFVTGGMVFTFVIMYLLLGSDLQKGDNR</sequence>
<dbReference type="AlphaFoldDB" id="A0A223EHE6"/>
<feature type="transmembrane region" description="Helical" evidence="1">
    <location>
        <begin position="377"/>
        <end position="393"/>
    </location>
</feature>
<name>A0A223EHE6_9BACI</name>
<feature type="transmembrane region" description="Helical" evidence="1">
    <location>
        <begin position="125"/>
        <end position="146"/>
    </location>
</feature>
<keyword evidence="1" id="KW-0472">Membrane</keyword>
<evidence type="ECO:0008006" key="4">
    <source>
        <dbReference type="Google" id="ProtNLM"/>
    </source>
</evidence>
<evidence type="ECO:0000313" key="2">
    <source>
        <dbReference type="EMBL" id="ASS94678.1"/>
    </source>
</evidence>
<dbReference type="Proteomes" id="UP000214618">
    <property type="component" value="Chromosome"/>
</dbReference>
<keyword evidence="1" id="KW-0812">Transmembrane</keyword>
<feature type="transmembrane region" description="Helical" evidence="1">
    <location>
        <begin position="214"/>
        <end position="239"/>
    </location>
</feature>
<evidence type="ECO:0000313" key="3">
    <source>
        <dbReference type="Proteomes" id="UP000214618"/>
    </source>
</evidence>
<dbReference type="RefSeq" id="WP_063234235.1">
    <property type="nucleotide sequence ID" value="NZ_BCVO01000014.1"/>
</dbReference>
<feature type="transmembrane region" description="Helical" evidence="1">
    <location>
        <begin position="37"/>
        <end position="56"/>
    </location>
</feature>
<organism evidence="2 3">
    <name type="scientific">Peribacillus simplex NBRC 15720 = DSM 1321</name>
    <dbReference type="NCBI Taxonomy" id="1349754"/>
    <lineage>
        <taxon>Bacteria</taxon>
        <taxon>Bacillati</taxon>
        <taxon>Bacillota</taxon>
        <taxon>Bacilli</taxon>
        <taxon>Bacillales</taxon>
        <taxon>Bacillaceae</taxon>
        <taxon>Peribacillus</taxon>
    </lineage>
</organism>
<dbReference type="EMBL" id="CP017704">
    <property type="protein sequence ID" value="ASS94678.1"/>
    <property type="molecule type" value="Genomic_DNA"/>
</dbReference>